<dbReference type="EMBL" id="FOXS01000001">
    <property type="protein sequence ID" value="SFP79030.1"/>
    <property type="molecule type" value="Genomic_DNA"/>
</dbReference>
<gene>
    <name evidence="5" type="ORF">SAMN04515668_0351</name>
</gene>
<keyword evidence="3" id="KW-0233">DNA recombination</keyword>
<keyword evidence="2" id="KW-0238">DNA-binding</keyword>
<evidence type="ECO:0000256" key="3">
    <source>
        <dbReference type="ARBA" id="ARBA00023172"/>
    </source>
</evidence>
<dbReference type="PANTHER" id="PTHR30349:SF64">
    <property type="entry name" value="PROPHAGE INTEGRASE INTD-RELATED"/>
    <property type="match status" value="1"/>
</dbReference>
<feature type="domain" description="Tyr recombinase" evidence="4">
    <location>
        <begin position="224"/>
        <end position="398"/>
    </location>
</feature>
<evidence type="ECO:0000313" key="5">
    <source>
        <dbReference type="EMBL" id="SFP79030.1"/>
    </source>
</evidence>
<dbReference type="CDD" id="cd01185">
    <property type="entry name" value="INTN1_C_like"/>
    <property type="match status" value="1"/>
</dbReference>
<evidence type="ECO:0000256" key="1">
    <source>
        <dbReference type="ARBA" id="ARBA00008857"/>
    </source>
</evidence>
<dbReference type="InterPro" id="IPR011010">
    <property type="entry name" value="DNA_brk_join_enz"/>
</dbReference>
<organism evidence="5 6">
    <name type="scientific">Hymenobacter arizonensis</name>
    <name type="common">Siccationidurans arizonensis</name>
    <dbReference type="NCBI Taxonomy" id="1227077"/>
    <lineage>
        <taxon>Bacteria</taxon>
        <taxon>Pseudomonadati</taxon>
        <taxon>Bacteroidota</taxon>
        <taxon>Cytophagia</taxon>
        <taxon>Cytophagales</taxon>
        <taxon>Hymenobacteraceae</taxon>
        <taxon>Hymenobacter</taxon>
    </lineage>
</organism>
<evidence type="ECO:0000259" key="4">
    <source>
        <dbReference type="PROSITE" id="PS51898"/>
    </source>
</evidence>
<dbReference type="InterPro" id="IPR050090">
    <property type="entry name" value="Tyrosine_recombinase_XerCD"/>
</dbReference>
<keyword evidence="6" id="KW-1185">Reference proteome</keyword>
<name>A0A1I5T7L7_HYMAR</name>
<dbReference type="SUPFAM" id="SSF56349">
    <property type="entry name" value="DNA breaking-rejoining enzymes"/>
    <property type="match status" value="1"/>
</dbReference>
<dbReference type="Pfam" id="PF17293">
    <property type="entry name" value="Arm-DNA-bind_5"/>
    <property type="match status" value="1"/>
</dbReference>
<dbReference type="Gene3D" id="1.10.443.10">
    <property type="entry name" value="Intergrase catalytic core"/>
    <property type="match status" value="1"/>
</dbReference>
<protein>
    <submittedName>
        <fullName evidence="5">Site-specific recombinase XerD</fullName>
    </submittedName>
</protein>
<reference evidence="6" key="1">
    <citation type="submission" date="2016-10" db="EMBL/GenBank/DDBJ databases">
        <authorList>
            <person name="Varghese N."/>
            <person name="Submissions S."/>
        </authorList>
    </citation>
    <scope>NUCLEOTIDE SEQUENCE [LARGE SCALE GENOMIC DNA]</scope>
    <source>
        <strain evidence="6">OR362-8,ATCC BAA-1266,JCM 13504</strain>
    </source>
</reference>
<dbReference type="GO" id="GO:0006310">
    <property type="term" value="P:DNA recombination"/>
    <property type="evidence" value="ECO:0007669"/>
    <property type="project" value="UniProtKB-KW"/>
</dbReference>
<accession>A0A1I5T7L7</accession>
<dbReference type="Pfam" id="PF00589">
    <property type="entry name" value="Phage_integrase"/>
    <property type="match status" value="1"/>
</dbReference>
<dbReference type="InterPro" id="IPR035386">
    <property type="entry name" value="Arm-DNA-bind_5"/>
</dbReference>
<dbReference type="OrthoDB" id="1098628at2"/>
<proteinExistence type="inferred from homology"/>
<dbReference type="InterPro" id="IPR010998">
    <property type="entry name" value="Integrase_recombinase_N"/>
</dbReference>
<dbReference type="GO" id="GO:0003677">
    <property type="term" value="F:DNA binding"/>
    <property type="evidence" value="ECO:0007669"/>
    <property type="project" value="UniProtKB-KW"/>
</dbReference>
<dbReference type="Proteomes" id="UP000199029">
    <property type="component" value="Unassembled WGS sequence"/>
</dbReference>
<dbReference type="GO" id="GO:0015074">
    <property type="term" value="P:DNA integration"/>
    <property type="evidence" value="ECO:0007669"/>
    <property type="project" value="InterPro"/>
</dbReference>
<comment type="similarity">
    <text evidence="1">Belongs to the 'phage' integrase family.</text>
</comment>
<dbReference type="STRING" id="1227077.SAMN04515668_0351"/>
<dbReference type="InterPro" id="IPR025269">
    <property type="entry name" value="SAM-like_dom"/>
</dbReference>
<dbReference type="InterPro" id="IPR002104">
    <property type="entry name" value="Integrase_catalytic"/>
</dbReference>
<dbReference type="PROSITE" id="PS51898">
    <property type="entry name" value="TYR_RECOMBINASE"/>
    <property type="match status" value="1"/>
</dbReference>
<dbReference type="AlphaFoldDB" id="A0A1I5T7L7"/>
<dbReference type="Gene3D" id="1.10.150.130">
    <property type="match status" value="1"/>
</dbReference>
<dbReference type="Pfam" id="PF13102">
    <property type="entry name" value="Phage_int_SAM_5"/>
    <property type="match status" value="1"/>
</dbReference>
<dbReference type="PANTHER" id="PTHR30349">
    <property type="entry name" value="PHAGE INTEGRASE-RELATED"/>
    <property type="match status" value="1"/>
</dbReference>
<dbReference type="InterPro" id="IPR013762">
    <property type="entry name" value="Integrase-like_cat_sf"/>
</dbReference>
<dbReference type="RefSeq" id="WP_092668344.1">
    <property type="nucleotide sequence ID" value="NZ_FOXS01000001.1"/>
</dbReference>
<evidence type="ECO:0000256" key="2">
    <source>
        <dbReference type="ARBA" id="ARBA00023125"/>
    </source>
</evidence>
<sequence>MKTRVSILFLFRKKSRLTEPEKLPTTPGTVYCRLTVRGATAVFTTGIATTYGDWDAGAGRLRGRSEAAKTANEQLVKLRDRLTDLAADFDRQGKPVTAKRLLSRYQTNGCGLSLLGLFEQFLAEQTRLVGLEISPATLVQHQSRRSNLRAFLAAQGLTDLRPEEFTHNMADRLLHWLMGHKGHARNTALKNLQNVSQVLTWGVRRDLLEQNPMELYRYKLAAPKPLLYLTELELEVLTDNGMPVACLERVRDCFVFQCWTGLAYADLAALNVARDTEAGAHGRQVLRVIRQKSTLQKGYECVIPLLPEAERLLHKYQGRLPVPSNQVYNRYLKQVGELCGIAPEKMTSHVGRKTAGVLMLNRGIRMEVVSKFLGHSSVTMTEKVYAKILDTTLVNEFDRVFGPATPRPAPAPLRALPEAPATWAEWDVPAPAPSARPAEVRRPARRFVPALTTSQLVKAVP</sequence>
<evidence type="ECO:0000313" key="6">
    <source>
        <dbReference type="Proteomes" id="UP000199029"/>
    </source>
</evidence>